<accession>A0A0B1NY15</accession>
<organism evidence="17 18">
    <name type="scientific">Uncinula necator</name>
    <name type="common">Grape powdery mildew</name>
    <dbReference type="NCBI Taxonomy" id="52586"/>
    <lineage>
        <taxon>Eukaryota</taxon>
        <taxon>Fungi</taxon>
        <taxon>Dikarya</taxon>
        <taxon>Ascomycota</taxon>
        <taxon>Pezizomycotina</taxon>
        <taxon>Leotiomycetes</taxon>
        <taxon>Erysiphales</taxon>
        <taxon>Erysiphaceae</taxon>
        <taxon>Erysiphe</taxon>
    </lineage>
</organism>
<dbReference type="Proteomes" id="UP000030854">
    <property type="component" value="Unassembled WGS sequence"/>
</dbReference>
<evidence type="ECO:0000256" key="4">
    <source>
        <dbReference type="ARBA" id="ARBA00022448"/>
    </source>
</evidence>
<sequence length="585" mass="67748">MLSRAIIRSVFTSRITEFRVHPACVREKFSKRWRRPLTRTNHPNNNEKFFSLGSMSLETTNGNLKKVESSRIDQDSKDKTEKSPTDISSNSIVEEQSSAESIDINNRSEEQIEIPPKLDEQKTINSPKNDSNSSNIKLSSTPDPRKEEEYTLNYPLPDLTQGIPSLLNYEARKKYTSSDLNTLQIEESLQNGGYRDRGSLPASAYISSSEKKRLQVANFLYGAFFIFSVFGTLYLGRNWDTKEEENEHTQAPSGWSIGLMWKRAKARISDELNYYQAPAFRKLLPDVDPMFERPYTLVLGLEDLLICSEWTREHGWRLAKRPGVDYFLRYLSQYYELVVFTTQPSHLAEPIIRKLDPYHIIMWPLFREATLYENGKYTKDLSFLNRDPSKVIILDTDKAHVKNQPENAIILEPWRGDINDKELVSLIPFLEYIPTMAYSDVRKALKSFEGKYIPTEFARRETIARKKFQEQLEEEKKRRPKRSILGLIGDTLGIKYQPMMFDPNEQSPAEAFAQGKMLQDQARERGQRNYQILEREIRENGEKWLKEEAALEEKSKEESMKALKSGITGFFGFGQNSDSESKPAK</sequence>
<dbReference type="InterPro" id="IPR036412">
    <property type="entry name" value="HAD-like_sf"/>
</dbReference>
<evidence type="ECO:0000256" key="13">
    <source>
        <dbReference type="ARBA" id="ARBA00059797"/>
    </source>
</evidence>
<keyword evidence="8 14" id="KW-0809">Transit peptide</keyword>
<feature type="compositionally biased region" description="Polar residues" evidence="15">
    <location>
        <begin position="85"/>
        <end position="105"/>
    </location>
</feature>
<dbReference type="AlphaFoldDB" id="A0A0B1NY15"/>
<feature type="compositionally biased region" description="Polar residues" evidence="15">
    <location>
        <begin position="123"/>
        <end position="142"/>
    </location>
</feature>
<dbReference type="GO" id="GO:0005744">
    <property type="term" value="C:TIM23 mitochondrial import inner membrane translocase complex"/>
    <property type="evidence" value="ECO:0007669"/>
    <property type="project" value="UniProtKB-UniRule"/>
</dbReference>
<dbReference type="OMA" id="NLRQPYT"/>
<feature type="compositionally biased region" description="Basic and acidic residues" evidence="15">
    <location>
        <begin position="65"/>
        <end position="84"/>
    </location>
</feature>
<evidence type="ECO:0000256" key="14">
    <source>
        <dbReference type="RuleBase" id="RU365079"/>
    </source>
</evidence>
<comment type="similarity">
    <text evidence="2 14">Belongs to the TIM50 family.</text>
</comment>
<dbReference type="STRING" id="52586.A0A0B1NY15"/>
<dbReference type="CDD" id="cd07521">
    <property type="entry name" value="HAD_FCP1-like"/>
    <property type="match status" value="1"/>
</dbReference>
<evidence type="ECO:0000256" key="2">
    <source>
        <dbReference type="ARBA" id="ARBA00006344"/>
    </source>
</evidence>
<feature type="region of interest" description="Disordered" evidence="15">
    <location>
        <begin position="64"/>
        <end position="149"/>
    </location>
</feature>
<dbReference type="FunFam" id="3.40.50.1000:FF:000019">
    <property type="entry name" value="Mitochondrial import inner membrane translocase subunit TIM50"/>
    <property type="match status" value="1"/>
</dbReference>
<dbReference type="GO" id="GO:0015031">
    <property type="term" value="P:protein transport"/>
    <property type="evidence" value="ECO:0007669"/>
    <property type="project" value="UniProtKB-KW"/>
</dbReference>
<reference evidence="17 18" key="1">
    <citation type="journal article" date="2014" name="BMC Genomics">
        <title>Adaptive genomic structural variation in the grape powdery mildew pathogen, Erysiphe necator.</title>
        <authorList>
            <person name="Jones L."/>
            <person name="Riaz S."/>
            <person name="Morales-Cruz A."/>
            <person name="Amrine K.C."/>
            <person name="McGuire B."/>
            <person name="Gubler W.D."/>
            <person name="Walker M.A."/>
            <person name="Cantu D."/>
        </authorList>
    </citation>
    <scope>NUCLEOTIDE SEQUENCE [LARGE SCALE GENOMIC DNA]</scope>
    <source>
        <strain evidence="18">c</strain>
    </source>
</reference>
<comment type="function">
    <text evidence="13">Essential component of the TIM23 complex, a complex that mediates the translocation of transit peptide-containing proteins across the mitochondrial inner membrane. Required to direct preproteins in transit and direct them to the channel protein TIM23, and possibly facilitates transfer of the translocating proteins from the TOM complex to the TIM23 complex.</text>
</comment>
<feature type="compositionally biased region" description="Basic and acidic residues" evidence="15">
    <location>
        <begin position="106"/>
        <end position="122"/>
    </location>
</feature>
<dbReference type="Pfam" id="PF03031">
    <property type="entry name" value="NIF"/>
    <property type="match status" value="1"/>
</dbReference>
<evidence type="ECO:0000256" key="5">
    <source>
        <dbReference type="ARBA" id="ARBA00022692"/>
    </source>
</evidence>
<evidence type="ECO:0000313" key="18">
    <source>
        <dbReference type="Proteomes" id="UP000030854"/>
    </source>
</evidence>
<evidence type="ECO:0000256" key="15">
    <source>
        <dbReference type="SAM" id="MobiDB-lite"/>
    </source>
</evidence>
<keyword evidence="9" id="KW-1133">Transmembrane helix</keyword>
<keyword evidence="11 14" id="KW-0496">Mitochondrion</keyword>
<protein>
    <recommendedName>
        <fullName evidence="3 14">Mitochondrial import inner membrane translocase subunit TIM50</fullName>
    </recommendedName>
</protein>
<evidence type="ECO:0000256" key="12">
    <source>
        <dbReference type="ARBA" id="ARBA00023136"/>
    </source>
</evidence>
<keyword evidence="7 14" id="KW-0653">Protein transport</keyword>
<evidence type="ECO:0000256" key="8">
    <source>
        <dbReference type="ARBA" id="ARBA00022946"/>
    </source>
</evidence>
<dbReference type="Gene3D" id="3.40.50.1000">
    <property type="entry name" value="HAD superfamily/HAD-like"/>
    <property type="match status" value="1"/>
</dbReference>
<dbReference type="HOGENOM" id="CLU_023309_0_0_1"/>
<proteinExistence type="inferred from homology"/>
<dbReference type="SUPFAM" id="SSF56784">
    <property type="entry name" value="HAD-like"/>
    <property type="match status" value="1"/>
</dbReference>
<gene>
    <name evidence="17" type="ORF">EV44_g4762</name>
</gene>
<dbReference type="PROSITE" id="PS50969">
    <property type="entry name" value="FCP1"/>
    <property type="match status" value="1"/>
</dbReference>
<evidence type="ECO:0000256" key="3">
    <source>
        <dbReference type="ARBA" id="ARBA00020799"/>
    </source>
</evidence>
<feature type="domain" description="FCP1 homology" evidence="16">
    <location>
        <begin position="290"/>
        <end position="433"/>
    </location>
</feature>
<keyword evidence="6" id="KW-0999">Mitochondrion inner membrane</keyword>
<keyword evidence="12" id="KW-0472">Membrane</keyword>
<dbReference type="InterPro" id="IPR004274">
    <property type="entry name" value="FCP1_dom"/>
</dbReference>
<dbReference type="PANTHER" id="PTHR12210">
    <property type="entry name" value="DULLARD PROTEIN PHOSPHATASE"/>
    <property type="match status" value="1"/>
</dbReference>
<keyword evidence="5" id="KW-0812">Transmembrane</keyword>
<comment type="subcellular location">
    <subcellularLocation>
        <location evidence="1 14">Mitochondrion inner membrane</location>
        <topology evidence="1 14">Single-pass membrane protein</topology>
    </subcellularLocation>
</comment>
<dbReference type="InterPro" id="IPR023214">
    <property type="entry name" value="HAD_sf"/>
</dbReference>
<evidence type="ECO:0000256" key="9">
    <source>
        <dbReference type="ARBA" id="ARBA00022989"/>
    </source>
</evidence>
<name>A0A0B1NY15_UNCNE</name>
<dbReference type="EMBL" id="JNVN01003544">
    <property type="protein sequence ID" value="KHJ30838.1"/>
    <property type="molecule type" value="Genomic_DNA"/>
</dbReference>
<comment type="subunit">
    <text evidence="14">Component of the TIM23 complex.</text>
</comment>
<keyword evidence="18" id="KW-1185">Reference proteome</keyword>
<comment type="caution">
    <text evidence="17">The sequence shown here is derived from an EMBL/GenBank/DDBJ whole genome shotgun (WGS) entry which is preliminary data.</text>
</comment>
<keyword evidence="10 14" id="KW-0811">Translocation</keyword>
<evidence type="ECO:0000256" key="7">
    <source>
        <dbReference type="ARBA" id="ARBA00022927"/>
    </source>
</evidence>
<evidence type="ECO:0000256" key="1">
    <source>
        <dbReference type="ARBA" id="ARBA00004434"/>
    </source>
</evidence>
<evidence type="ECO:0000256" key="10">
    <source>
        <dbReference type="ARBA" id="ARBA00023010"/>
    </source>
</evidence>
<evidence type="ECO:0000256" key="6">
    <source>
        <dbReference type="ARBA" id="ARBA00022792"/>
    </source>
</evidence>
<evidence type="ECO:0000256" key="11">
    <source>
        <dbReference type="ARBA" id="ARBA00023128"/>
    </source>
</evidence>
<dbReference type="SMART" id="SM00577">
    <property type="entry name" value="CPDc"/>
    <property type="match status" value="1"/>
</dbReference>
<evidence type="ECO:0000313" key="17">
    <source>
        <dbReference type="EMBL" id="KHJ30838.1"/>
    </source>
</evidence>
<keyword evidence="4 14" id="KW-0813">Transport</keyword>
<dbReference type="InterPro" id="IPR050365">
    <property type="entry name" value="TIM50"/>
</dbReference>
<evidence type="ECO:0000259" key="16">
    <source>
        <dbReference type="PROSITE" id="PS50969"/>
    </source>
</evidence>